<feature type="chain" id="PRO_5020282066" evidence="2">
    <location>
        <begin position="21"/>
        <end position="261"/>
    </location>
</feature>
<evidence type="ECO:0000313" key="4">
    <source>
        <dbReference type="Proteomes" id="UP000292702"/>
    </source>
</evidence>
<keyword evidence="4" id="KW-1185">Reference proteome</keyword>
<accession>A0A4R0RHQ8</accession>
<organism evidence="3 4">
    <name type="scientific">Steccherinum ochraceum</name>
    <dbReference type="NCBI Taxonomy" id="92696"/>
    <lineage>
        <taxon>Eukaryota</taxon>
        <taxon>Fungi</taxon>
        <taxon>Dikarya</taxon>
        <taxon>Basidiomycota</taxon>
        <taxon>Agaricomycotina</taxon>
        <taxon>Agaricomycetes</taxon>
        <taxon>Polyporales</taxon>
        <taxon>Steccherinaceae</taxon>
        <taxon>Steccherinum</taxon>
    </lineage>
</organism>
<feature type="region of interest" description="Disordered" evidence="1">
    <location>
        <begin position="30"/>
        <end position="243"/>
    </location>
</feature>
<dbReference type="Proteomes" id="UP000292702">
    <property type="component" value="Unassembled WGS sequence"/>
</dbReference>
<evidence type="ECO:0000313" key="3">
    <source>
        <dbReference type="EMBL" id="TCD64359.1"/>
    </source>
</evidence>
<feature type="signal peptide" evidence="2">
    <location>
        <begin position="1"/>
        <end position="20"/>
    </location>
</feature>
<dbReference type="EMBL" id="RWJN01000241">
    <property type="protein sequence ID" value="TCD64359.1"/>
    <property type="molecule type" value="Genomic_DNA"/>
</dbReference>
<comment type="caution">
    <text evidence="3">The sequence shown here is derived from an EMBL/GenBank/DDBJ whole genome shotgun (WGS) entry which is preliminary data.</text>
</comment>
<evidence type="ECO:0000256" key="2">
    <source>
        <dbReference type="SAM" id="SignalP"/>
    </source>
</evidence>
<reference evidence="3 4" key="1">
    <citation type="submission" date="2018-11" db="EMBL/GenBank/DDBJ databases">
        <title>Genome assembly of Steccherinum ochraceum LE-BIN_3174, the white-rot fungus of the Steccherinaceae family (The Residual Polyporoid clade, Polyporales, Basidiomycota).</title>
        <authorList>
            <person name="Fedorova T.V."/>
            <person name="Glazunova O.A."/>
            <person name="Landesman E.O."/>
            <person name="Moiseenko K.V."/>
            <person name="Psurtseva N.V."/>
            <person name="Savinova O.S."/>
            <person name="Shakhova N.V."/>
            <person name="Tyazhelova T.V."/>
            <person name="Vasina D.V."/>
        </authorList>
    </citation>
    <scope>NUCLEOTIDE SEQUENCE [LARGE SCALE GENOMIC DNA]</scope>
    <source>
        <strain evidence="3 4">LE-BIN_3174</strain>
    </source>
</reference>
<feature type="compositionally biased region" description="Basic and acidic residues" evidence="1">
    <location>
        <begin position="140"/>
        <end position="150"/>
    </location>
</feature>
<proteinExistence type="predicted"/>
<dbReference type="AlphaFoldDB" id="A0A4R0RHQ8"/>
<sequence length="261" mass="28016">MRFSTALLLVATASAIPAFAAPLTDAENLVARSNGRAPRPPPKGTKGHGGYGGSTEPAPAQHRPRDFDIEDLTARGLGRTAPPRRPRDFDDDLLVARSNGRAPRPPPKGTKSHGGYGGSTEPAPAQHRPRGLGRTAPPRRPRDFDDEHLVARSNGRAPRPPPKGTKGHGGYGGSTEPAPAQHRPRGLGRTAPPRRPREFDDELVARSNGRAPRPPPKGTKGHGGYGGATEPAPAQHRPRDVEDVLEAREFEDLEAREFWLD</sequence>
<name>A0A4R0RHQ8_9APHY</name>
<evidence type="ECO:0000256" key="1">
    <source>
        <dbReference type="SAM" id="MobiDB-lite"/>
    </source>
</evidence>
<keyword evidence="2" id="KW-0732">Signal</keyword>
<protein>
    <submittedName>
        <fullName evidence="3">Uncharacterized protein</fullName>
    </submittedName>
</protein>
<gene>
    <name evidence="3" type="ORF">EIP91_004228</name>
</gene>